<evidence type="ECO:0000259" key="16">
    <source>
        <dbReference type="Pfam" id="PF08543"/>
    </source>
</evidence>
<keyword evidence="11" id="KW-0067">ATP-binding</keyword>
<keyword evidence="10 17" id="KW-0418">Kinase</keyword>
<evidence type="ECO:0000256" key="9">
    <source>
        <dbReference type="ARBA" id="ARBA00022741"/>
    </source>
</evidence>
<dbReference type="Gene3D" id="3.40.1190.20">
    <property type="match status" value="1"/>
</dbReference>
<dbReference type="NCBIfam" id="TIGR00097">
    <property type="entry name" value="HMP-P_kinase"/>
    <property type="match status" value="1"/>
</dbReference>
<evidence type="ECO:0000256" key="14">
    <source>
        <dbReference type="ARBA" id="ARBA00042102"/>
    </source>
</evidence>
<sequence>MYKALTIAGSDSGGGAGIEADLKTFAALRVYGTCAITSVTAQNTLGVQGTFDLPPEFVGRQLDSILSDIGADAAKTGMLANTGIIEVVAAKVREYGLQKLVIDPVMVAKSGDLLLARDARQALKEKLLPLALVITPNLDEAGVLTGREIATEKEMADAARELYDLGVPYVVIKGGHLAGEATDILFDGREIRTFTTPRLDNRHTHGTGCTFSAALAALLARGLAVAEAVAGAKEYITRAISQARPIGKGYGPVHHLVDYYSWGD</sequence>
<evidence type="ECO:0000256" key="4">
    <source>
        <dbReference type="ARBA" id="ARBA00009879"/>
    </source>
</evidence>
<reference evidence="17" key="1">
    <citation type="journal article" date="2014" name="Gene">
        <title>Genome-guided analysis of transformation efficiency and carbon dioxide assimilation by Moorella thermoacetica Y72.</title>
        <authorList>
            <person name="Tsukahara K."/>
            <person name="Kita A."/>
            <person name="Nakashimada Y."/>
            <person name="Hoshino T."/>
            <person name="Murakami K."/>
        </authorList>
    </citation>
    <scope>NUCLEOTIDE SEQUENCE [LARGE SCALE GENOMIC DNA]</scope>
    <source>
        <strain evidence="17">Y72</strain>
    </source>
</reference>
<accession>A0A0S6UEG6</accession>
<dbReference type="GO" id="GO:0005524">
    <property type="term" value="F:ATP binding"/>
    <property type="evidence" value="ECO:0007669"/>
    <property type="project" value="UniProtKB-KW"/>
</dbReference>
<dbReference type="PANTHER" id="PTHR20858">
    <property type="entry name" value="PHOSPHOMETHYLPYRIMIDINE KINASE"/>
    <property type="match status" value="1"/>
</dbReference>
<evidence type="ECO:0000256" key="6">
    <source>
        <dbReference type="ARBA" id="ARBA00012963"/>
    </source>
</evidence>
<comment type="pathway">
    <text evidence="3">Cofactor biosynthesis; thiamine diphosphate biosynthesis; 4-amino-2-methyl-5-diphosphomethylpyrimidine from 5-amino-1-(5-phospho-D-ribosyl)imidazole: step 3/3.</text>
</comment>
<dbReference type="GO" id="GO:0008902">
    <property type="term" value="F:hydroxymethylpyrimidine kinase activity"/>
    <property type="evidence" value="ECO:0007669"/>
    <property type="project" value="UniProtKB-EC"/>
</dbReference>
<evidence type="ECO:0000256" key="10">
    <source>
        <dbReference type="ARBA" id="ARBA00022777"/>
    </source>
</evidence>
<dbReference type="GO" id="GO:0008972">
    <property type="term" value="F:phosphomethylpyrimidine kinase activity"/>
    <property type="evidence" value="ECO:0007669"/>
    <property type="project" value="UniProtKB-EC"/>
</dbReference>
<gene>
    <name evidence="17" type="ORF">MTY_1929</name>
</gene>
<keyword evidence="9" id="KW-0547">Nucleotide-binding</keyword>
<proteinExistence type="inferred from homology"/>
<evidence type="ECO:0000256" key="5">
    <source>
        <dbReference type="ARBA" id="ARBA00012135"/>
    </source>
</evidence>
<dbReference type="GeneID" id="45616900"/>
<keyword evidence="12" id="KW-0784">Thiamine biosynthesis</keyword>
<keyword evidence="8" id="KW-0808">Transferase</keyword>
<dbReference type="Pfam" id="PF08543">
    <property type="entry name" value="Phos_pyr_kin"/>
    <property type="match status" value="1"/>
</dbReference>
<feature type="domain" description="Pyridoxamine kinase/Phosphomethylpyrimidine kinase" evidence="16">
    <location>
        <begin position="11"/>
        <end position="254"/>
    </location>
</feature>
<dbReference type="SUPFAM" id="SSF53613">
    <property type="entry name" value="Ribokinase-like"/>
    <property type="match status" value="1"/>
</dbReference>
<dbReference type="AlphaFoldDB" id="A0A0S6UEG6"/>
<comment type="similarity">
    <text evidence="4">Belongs to the ThiD family.</text>
</comment>
<evidence type="ECO:0000313" key="17">
    <source>
        <dbReference type="EMBL" id="GAF26589.1"/>
    </source>
</evidence>
<dbReference type="InterPro" id="IPR004399">
    <property type="entry name" value="HMP/HMP-P_kinase_dom"/>
</dbReference>
<organism evidence="17">
    <name type="scientific">Moorella thermoacetica Y72</name>
    <dbReference type="NCBI Taxonomy" id="1325331"/>
    <lineage>
        <taxon>Bacteria</taxon>
        <taxon>Bacillati</taxon>
        <taxon>Bacillota</taxon>
        <taxon>Clostridia</taxon>
        <taxon>Neomoorellales</taxon>
        <taxon>Neomoorellaceae</taxon>
        <taxon>Neomoorella</taxon>
    </lineage>
</organism>
<dbReference type="EC" id="2.7.4.7" evidence="6"/>
<protein>
    <recommendedName>
        <fullName evidence="7">Hydroxymethylpyrimidine/phosphomethylpyrimidine kinase</fullName>
        <ecNumber evidence="5">2.7.1.49</ecNumber>
        <ecNumber evidence="6">2.7.4.7</ecNumber>
    </recommendedName>
    <alternativeName>
        <fullName evidence="14">Hydroxymethylpyrimidine kinase</fullName>
    </alternativeName>
    <alternativeName>
        <fullName evidence="15">Hydroxymethylpyrimidine phosphate kinase</fullName>
    </alternativeName>
</protein>
<comment type="catalytic activity">
    <reaction evidence="1">
        <text>4-amino-5-hydroxymethyl-2-methylpyrimidine + ATP = 4-amino-2-methyl-5-(phosphooxymethyl)pyrimidine + ADP + H(+)</text>
        <dbReference type="Rhea" id="RHEA:23096"/>
        <dbReference type="ChEBI" id="CHEBI:15378"/>
        <dbReference type="ChEBI" id="CHEBI:16892"/>
        <dbReference type="ChEBI" id="CHEBI:30616"/>
        <dbReference type="ChEBI" id="CHEBI:58354"/>
        <dbReference type="ChEBI" id="CHEBI:456216"/>
        <dbReference type="EC" id="2.7.1.49"/>
    </reaction>
</comment>
<evidence type="ECO:0000256" key="8">
    <source>
        <dbReference type="ARBA" id="ARBA00022679"/>
    </source>
</evidence>
<dbReference type="PANTHER" id="PTHR20858:SF17">
    <property type="entry name" value="HYDROXYMETHYLPYRIMIDINE_PHOSPHOMETHYLPYRIMIDINE KINASE THI20-RELATED"/>
    <property type="match status" value="1"/>
</dbReference>
<evidence type="ECO:0000256" key="3">
    <source>
        <dbReference type="ARBA" id="ARBA00004769"/>
    </source>
</evidence>
<comment type="catalytic activity">
    <reaction evidence="2">
        <text>4-amino-2-methyl-5-(phosphooxymethyl)pyrimidine + ATP = 4-amino-2-methyl-5-(diphosphooxymethyl)pyrimidine + ADP</text>
        <dbReference type="Rhea" id="RHEA:19893"/>
        <dbReference type="ChEBI" id="CHEBI:30616"/>
        <dbReference type="ChEBI" id="CHEBI:57841"/>
        <dbReference type="ChEBI" id="CHEBI:58354"/>
        <dbReference type="ChEBI" id="CHEBI:456216"/>
        <dbReference type="EC" id="2.7.4.7"/>
    </reaction>
</comment>
<dbReference type="InterPro" id="IPR013749">
    <property type="entry name" value="PM/HMP-P_kinase-1"/>
</dbReference>
<evidence type="ECO:0000256" key="13">
    <source>
        <dbReference type="ARBA" id="ARBA00037917"/>
    </source>
</evidence>
<dbReference type="GO" id="GO:0005829">
    <property type="term" value="C:cytosol"/>
    <property type="evidence" value="ECO:0007669"/>
    <property type="project" value="TreeGrafter"/>
</dbReference>
<dbReference type="EMBL" id="DF238840">
    <property type="protein sequence ID" value="GAF26589.1"/>
    <property type="molecule type" value="Genomic_DNA"/>
</dbReference>
<dbReference type="RefSeq" id="WP_011392386.1">
    <property type="nucleotide sequence ID" value="NZ_DF238840.1"/>
</dbReference>
<evidence type="ECO:0000256" key="15">
    <source>
        <dbReference type="ARBA" id="ARBA00043176"/>
    </source>
</evidence>
<dbReference type="FunFam" id="3.40.1190.20:FF:000003">
    <property type="entry name" value="Phosphomethylpyrimidine kinase ThiD"/>
    <property type="match status" value="1"/>
</dbReference>
<dbReference type="Proteomes" id="UP000063718">
    <property type="component" value="Unassembled WGS sequence"/>
</dbReference>
<name>A0A0S6UEG6_NEOTH</name>
<evidence type="ECO:0000256" key="1">
    <source>
        <dbReference type="ARBA" id="ARBA00000151"/>
    </source>
</evidence>
<dbReference type="InterPro" id="IPR029056">
    <property type="entry name" value="Ribokinase-like"/>
</dbReference>
<dbReference type="CDD" id="cd01169">
    <property type="entry name" value="HMPP_kinase"/>
    <property type="match status" value="1"/>
</dbReference>
<evidence type="ECO:0000256" key="7">
    <source>
        <dbReference type="ARBA" id="ARBA00019161"/>
    </source>
</evidence>
<dbReference type="GO" id="GO:0009228">
    <property type="term" value="P:thiamine biosynthetic process"/>
    <property type="evidence" value="ECO:0007669"/>
    <property type="project" value="UniProtKB-KW"/>
</dbReference>
<dbReference type="EC" id="2.7.1.49" evidence="5"/>
<evidence type="ECO:0000256" key="2">
    <source>
        <dbReference type="ARBA" id="ARBA00000565"/>
    </source>
</evidence>
<comment type="pathway">
    <text evidence="13">Cofactor biosynthesis; thiamine diphosphate biosynthesis; 4-amino-2-methyl-5-diphosphomethylpyrimidine from 5-amino-1-(5-phospho-D-ribosyl)imidazole: step 2/3.</text>
</comment>
<evidence type="ECO:0000256" key="12">
    <source>
        <dbReference type="ARBA" id="ARBA00022977"/>
    </source>
</evidence>
<evidence type="ECO:0000256" key="11">
    <source>
        <dbReference type="ARBA" id="ARBA00022840"/>
    </source>
</evidence>